<name>A0A1N7LEH5_9RHOB</name>
<protein>
    <submittedName>
        <fullName evidence="1">Uncharacterized protein</fullName>
    </submittedName>
</protein>
<proteinExistence type="predicted"/>
<dbReference type="AlphaFoldDB" id="A0A1N7LEH5"/>
<accession>A0A1N7LEH5</accession>
<dbReference type="Proteomes" id="UP000186684">
    <property type="component" value="Unassembled WGS sequence"/>
</dbReference>
<reference evidence="2" key="1">
    <citation type="submission" date="2017-01" db="EMBL/GenBank/DDBJ databases">
        <authorList>
            <person name="Varghese N."/>
            <person name="Submissions S."/>
        </authorList>
    </citation>
    <scope>NUCLEOTIDE SEQUENCE [LARGE SCALE GENOMIC DNA]</scope>
    <source>
        <strain evidence="2">DSM 29430</strain>
    </source>
</reference>
<sequence length="129" mass="15163">MPLPLPTIRIVCKSNEDKFTFFIVMVRDRKDYKIDKIIYGKGFGKYSNLSMQWKQNKPRNLDRWERSIKERFPEYDYAAIVAELLSMCAEGHRRWMLCEDPKAIAADLSAKGKKYKPLLQQIAELKSAE</sequence>
<dbReference type="EMBL" id="FTOQ01000002">
    <property type="protein sequence ID" value="SIS72239.1"/>
    <property type="molecule type" value="Genomic_DNA"/>
</dbReference>
<evidence type="ECO:0000313" key="1">
    <source>
        <dbReference type="EMBL" id="SIS72239.1"/>
    </source>
</evidence>
<gene>
    <name evidence="1" type="ORF">SAMN05421759_102635</name>
</gene>
<keyword evidence="2" id="KW-1185">Reference proteome</keyword>
<evidence type="ECO:0000313" key="2">
    <source>
        <dbReference type="Proteomes" id="UP000186684"/>
    </source>
</evidence>
<dbReference type="RefSeq" id="WP_076446232.1">
    <property type="nucleotide sequence ID" value="NZ_FTOQ01000002.1"/>
</dbReference>
<organism evidence="1 2">
    <name type="scientific">Roseivivax lentus</name>
    <dbReference type="NCBI Taxonomy" id="633194"/>
    <lineage>
        <taxon>Bacteria</taxon>
        <taxon>Pseudomonadati</taxon>
        <taxon>Pseudomonadota</taxon>
        <taxon>Alphaproteobacteria</taxon>
        <taxon>Rhodobacterales</taxon>
        <taxon>Roseobacteraceae</taxon>
        <taxon>Roseivivax</taxon>
    </lineage>
</organism>